<evidence type="ECO:0000259" key="4">
    <source>
        <dbReference type="PROSITE" id="PS50181"/>
    </source>
</evidence>
<dbReference type="AlphaFoldDB" id="A0A0D2U559"/>
<proteinExistence type="predicted"/>
<dbReference type="Proteomes" id="UP000008743">
    <property type="component" value="Unassembled WGS sequence"/>
</dbReference>
<keyword evidence="2 3" id="KW-0040">ANK repeat</keyword>
<dbReference type="STRING" id="595528.A0A0D2U559"/>
<dbReference type="RefSeq" id="XP_004364492.1">
    <property type="nucleotide sequence ID" value="XM_004364435.2"/>
</dbReference>
<evidence type="ECO:0000313" key="5">
    <source>
        <dbReference type="EMBL" id="KJE90291.1"/>
    </source>
</evidence>
<dbReference type="InterPro" id="IPR001810">
    <property type="entry name" value="F-box_dom"/>
</dbReference>
<dbReference type="PANTHER" id="PTHR24198:SF165">
    <property type="entry name" value="ANKYRIN REPEAT-CONTAINING PROTEIN-RELATED"/>
    <property type="match status" value="1"/>
</dbReference>
<dbReference type="SUPFAM" id="SSF81383">
    <property type="entry name" value="F-box domain"/>
    <property type="match status" value="1"/>
</dbReference>
<dbReference type="Gene3D" id="1.25.40.20">
    <property type="entry name" value="Ankyrin repeat-containing domain"/>
    <property type="match status" value="2"/>
</dbReference>
<dbReference type="Pfam" id="PF12796">
    <property type="entry name" value="Ank_2"/>
    <property type="match status" value="3"/>
</dbReference>
<feature type="domain" description="F-box" evidence="4">
    <location>
        <begin position="106"/>
        <end position="152"/>
    </location>
</feature>
<organism evidence="5 6">
    <name type="scientific">Capsaspora owczarzaki (strain ATCC 30864)</name>
    <dbReference type="NCBI Taxonomy" id="595528"/>
    <lineage>
        <taxon>Eukaryota</taxon>
        <taxon>Filasterea</taxon>
        <taxon>Capsaspora</taxon>
    </lineage>
</organism>
<feature type="repeat" description="ANK" evidence="3">
    <location>
        <begin position="561"/>
        <end position="593"/>
    </location>
</feature>
<keyword evidence="1" id="KW-0677">Repeat</keyword>
<dbReference type="Pfam" id="PF00646">
    <property type="entry name" value="F-box"/>
    <property type="match status" value="1"/>
</dbReference>
<dbReference type="eggNOG" id="KOG0504">
    <property type="taxonomic scope" value="Eukaryota"/>
</dbReference>
<sequence length="702" mass="76133">MLAAATCMGPDISGFAKFVQSSDFPGWMACLASPTELPMLAHASTAATAAAAAATTAGPSRPTRATTATIVSNPKVPELIARPPMHPSNPFILKNDAGVHGNPNQALGLFSLPAELIELITDMLSLPDLWRLSGTCRAARTFFFQPDIWIRRTRQLLANNGLKPDLYMASIAHAVSSVPTNWKEAFTRLQHVSFCAHVSILPTNSPPEQQYFDLLLAKATRFPGQYLSVQLLARYHRLQPFFVDHTASKRSRHSALSRAIMARNFPMVKYFLHHKVSPNCHETVAMPPIVSAVEINNVEMIQLLAAAGAHVNGEPNSKRCDSSSRAIIRAVTQGKRDCVAALLALGADPNTIVSGYHSHSVLALNVLQLNRNGATAAELADELDITRLLLAAGADPNAGHAFHLACEGSNLDALETLIKHGGDVNSRRTNSLKLPIEVAAAKGNVPAAEVLLKHGSLPELGGFATYLQIMLAAMKDSSNLSPEAESDLALVDSKVQTTPRMVFREEQLLDTLRWLIERNVPFVGKAAILVDAVQANAYHLVEHLLDHAADIGLDVNLGDCIGRTALSRAMGSGRLHFVDALVRHGVDIDIADVDGRLAVDMALQAERYSALLILVRHHPQYLLALPEAARERLMPHLPEDVVAAAQRTRLDSKVSEALLQAIERARTPAMYIPSPLMDGGSSRSFSGKLFRAWRSVTRRLRS</sequence>
<evidence type="ECO:0000256" key="2">
    <source>
        <dbReference type="ARBA" id="ARBA00023043"/>
    </source>
</evidence>
<dbReference type="InterPro" id="IPR036047">
    <property type="entry name" value="F-box-like_dom_sf"/>
</dbReference>
<gene>
    <name evidence="5" type="ORF">CAOG_001624</name>
</gene>
<accession>A0A0D2U559</accession>
<evidence type="ECO:0000313" key="6">
    <source>
        <dbReference type="Proteomes" id="UP000008743"/>
    </source>
</evidence>
<dbReference type="PANTHER" id="PTHR24198">
    <property type="entry name" value="ANKYRIN REPEAT AND PROTEIN KINASE DOMAIN-CONTAINING PROTEIN"/>
    <property type="match status" value="1"/>
</dbReference>
<dbReference type="PROSITE" id="PS50297">
    <property type="entry name" value="ANK_REP_REGION"/>
    <property type="match status" value="1"/>
</dbReference>
<dbReference type="EMBL" id="KE346361">
    <property type="protein sequence ID" value="KJE90291.1"/>
    <property type="molecule type" value="Genomic_DNA"/>
</dbReference>
<name>A0A0D2U559_CAPO3</name>
<dbReference type="InterPro" id="IPR002110">
    <property type="entry name" value="Ankyrin_rpt"/>
</dbReference>
<dbReference type="OrthoDB" id="194358at2759"/>
<reference evidence="6" key="1">
    <citation type="submission" date="2011-02" db="EMBL/GenBank/DDBJ databases">
        <title>The Genome Sequence of Capsaspora owczarzaki ATCC 30864.</title>
        <authorList>
            <person name="Russ C."/>
            <person name="Cuomo C."/>
            <person name="Burger G."/>
            <person name="Gray M.W."/>
            <person name="Holland P.W.H."/>
            <person name="King N."/>
            <person name="Lang F.B.F."/>
            <person name="Roger A.J."/>
            <person name="Ruiz-Trillo I."/>
            <person name="Young S.K."/>
            <person name="Zeng Q."/>
            <person name="Gargeya S."/>
            <person name="Alvarado L."/>
            <person name="Berlin A."/>
            <person name="Chapman S.B."/>
            <person name="Chen Z."/>
            <person name="Freedman E."/>
            <person name="Gellesch M."/>
            <person name="Goldberg J."/>
            <person name="Griggs A."/>
            <person name="Gujja S."/>
            <person name="Heilman E."/>
            <person name="Heiman D."/>
            <person name="Howarth C."/>
            <person name="Mehta T."/>
            <person name="Neiman D."/>
            <person name="Pearson M."/>
            <person name="Roberts A."/>
            <person name="Saif S."/>
            <person name="Shea T."/>
            <person name="Shenoy N."/>
            <person name="Sisk P."/>
            <person name="Stolte C."/>
            <person name="Sykes S."/>
            <person name="White J."/>
            <person name="Yandava C."/>
            <person name="Haas B."/>
            <person name="Nusbaum C."/>
            <person name="Birren B."/>
        </authorList>
    </citation>
    <scope>NUCLEOTIDE SEQUENCE</scope>
    <source>
        <strain evidence="6">ATCC 30864</strain>
    </source>
</reference>
<dbReference type="InParanoid" id="A0A0D2U559"/>
<dbReference type="InterPro" id="IPR036770">
    <property type="entry name" value="Ankyrin_rpt-contain_sf"/>
</dbReference>
<evidence type="ECO:0000256" key="3">
    <source>
        <dbReference type="PROSITE-ProRule" id="PRU00023"/>
    </source>
</evidence>
<feature type="repeat" description="ANK" evidence="3">
    <location>
        <begin position="397"/>
        <end position="429"/>
    </location>
</feature>
<dbReference type="SUPFAM" id="SSF48403">
    <property type="entry name" value="Ankyrin repeat"/>
    <property type="match status" value="1"/>
</dbReference>
<dbReference type="PROSITE" id="PS50181">
    <property type="entry name" value="FBOX"/>
    <property type="match status" value="1"/>
</dbReference>
<keyword evidence="6" id="KW-1185">Reference proteome</keyword>
<protein>
    <recommendedName>
        <fullName evidence="4">F-box domain-containing protein</fullName>
    </recommendedName>
</protein>
<dbReference type="PhylomeDB" id="A0A0D2U559"/>
<dbReference type="PROSITE" id="PS50088">
    <property type="entry name" value="ANK_REPEAT"/>
    <property type="match status" value="2"/>
</dbReference>
<evidence type="ECO:0000256" key="1">
    <source>
        <dbReference type="ARBA" id="ARBA00022737"/>
    </source>
</evidence>
<dbReference type="SMART" id="SM00248">
    <property type="entry name" value="ANK"/>
    <property type="match status" value="7"/>
</dbReference>